<sequence length="402" mass="43687">MIDVDMGQLSLAQQLLTRQSEHADAIGKHLEQYARMTAGELGLILMLFKPIGDAVVDAGIGVANLSRSASSLGAERMGQTVQAYQDAEERAHELMSRVILILTQQPLPPYQAPEMPTLGGAIDQAPSRYGEPDGNLFNQIFWDGFSFGEWADETSQRVTDRIRSGFSDSREVVETSDARSYLPRPQGEDPEIESIRWSAGPIFGGVDWIWEQLFGYSLLEEITKPFVGDWERMREASQAWKHTGDALTAISQNYMGLLPPLAVWRGKGSEAFLAAAGVISQAHTVAAGPTGLISTALTGLIFACKQAVSLILGYLKQLGYDLMLMAGMAAVPVAGWLVDAVVGAIKIMEWIDQARKMYKIINLIYDLVSSMAGNVSSAVDAALRMSDLYEGIIRAGAVRVGV</sequence>
<dbReference type="EMBL" id="BAABCP010000001">
    <property type="protein sequence ID" value="GAA3933460.1"/>
    <property type="molecule type" value="Genomic_DNA"/>
</dbReference>
<organism evidence="2 3">
    <name type="scientific">Microbacterium soli</name>
    <dbReference type="NCBI Taxonomy" id="446075"/>
    <lineage>
        <taxon>Bacteria</taxon>
        <taxon>Bacillati</taxon>
        <taxon>Actinomycetota</taxon>
        <taxon>Actinomycetes</taxon>
        <taxon>Micrococcales</taxon>
        <taxon>Microbacteriaceae</taxon>
        <taxon>Microbacterium</taxon>
    </lineage>
</organism>
<keyword evidence="1" id="KW-0472">Membrane</keyword>
<dbReference type="Proteomes" id="UP001501591">
    <property type="component" value="Unassembled WGS sequence"/>
</dbReference>
<gene>
    <name evidence="2" type="ORF">GCM10022383_10010</name>
</gene>
<reference evidence="3" key="1">
    <citation type="journal article" date="2019" name="Int. J. Syst. Evol. Microbiol.">
        <title>The Global Catalogue of Microorganisms (GCM) 10K type strain sequencing project: providing services to taxonomists for standard genome sequencing and annotation.</title>
        <authorList>
            <consortium name="The Broad Institute Genomics Platform"/>
            <consortium name="The Broad Institute Genome Sequencing Center for Infectious Disease"/>
            <person name="Wu L."/>
            <person name="Ma J."/>
        </authorList>
    </citation>
    <scope>NUCLEOTIDE SEQUENCE [LARGE SCALE GENOMIC DNA]</scope>
    <source>
        <strain evidence="3">JCM 17024</strain>
    </source>
</reference>
<feature type="transmembrane region" description="Helical" evidence="1">
    <location>
        <begin position="322"/>
        <end position="347"/>
    </location>
</feature>
<evidence type="ECO:0000313" key="3">
    <source>
        <dbReference type="Proteomes" id="UP001501591"/>
    </source>
</evidence>
<proteinExistence type="predicted"/>
<keyword evidence="3" id="KW-1185">Reference proteome</keyword>
<name>A0ABP7N1L8_9MICO</name>
<dbReference type="RefSeq" id="WP_344818424.1">
    <property type="nucleotide sequence ID" value="NZ_BAABCP010000001.1"/>
</dbReference>
<keyword evidence="1" id="KW-1133">Transmembrane helix</keyword>
<protein>
    <recommendedName>
        <fullName evidence="4">WXG100 family type VII secretion target</fullName>
    </recommendedName>
</protein>
<evidence type="ECO:0008006" key="4">
    <source>
        <dbReference type="Google" id="ProtNLM"/>
    </source>
</evidence>
<comment type="caution">
    <text evidence="2">The sequence shown here is derived from an EMBL/GenBank/DDBJ whole genome shotgun (WGS) entry which is preliminary data.</text>
</comment>
<accession>A0ABP7N1L8</accession>
<evidence type="ECO:0000313" key="2">
    <source>
        <dbReference type="EMBL" id="GAA3933460.1"/>
    </source>
</evidence>
<keyword evidence="1" id="KW-0812">Transmembrane</keyword>
<evidence type="ECO:0000256" key="1">
    <source>
        <dbReference type="SAM" id="Phobius"/>
    </source>
</evidence>